<evidence type="ECO:0000313" key="11">
    <source>
        <dbReference type="EMBL" id="HHJ52496.1"/>
    </source>
</evidence>
<dbReference type="NCBIfam" id="TIGR03263">
    <property type="entry name" value="guanyl_kin"/>
    <property type="match status" value="1"/>
</dbReference>
<dbReference type="HAMAP" id="MF_00328">
    <property type="entry name" value="Guanylate_kinase"/>
    <property type="match status" value="1"/>
</dbReference>
<sequence>MVEFVSPYVAFSAPSGAGKTTIVKKLVEKYPEQLVISVSATTRPMRPGERDGVDYYFMTEEEFKQAIKQGRFLEWELVHGNYYGTLLEKIQGHTEQGKTVLFDIDVKGAQSVKRNFPEAILIFIKPPSKEELIRRLKMRRSEDEATIRKRLERLEFEYEQARFFDHIVINDRLEDAVRQVERIIIKNKA</sequence>
<dbReference type="Proteomes" id="UP000886124">
    <property type="component" value="Unassembled WGS sequence"/>
</dbReference>
<proteinExistence type="inferred from homology"/>
<dbReference type="GO" id="GO:0005524">
    <property type="term" value="F:ATP binding"/>
    <property type="evidence" value="ECO:0007669"/>
    <property type="project" value="UniProtKB-UniRule"/>
</dbReference>
<dbReference type="Gene3D" id="3.30.63.10">
    <property type="entry name" value="Guanylate Kinase phosphate binding domain"/>
    <property type="match status" value="1"/>
</dbReference>
<dbReference type="AlphaFoldDB" id="A0A7V5PNR3"/>
<keyword evidence="9" id="KW-0963">Cytoplasm</keyword>
<dbReference type="EMBL" id="DROD01000325">
    <property type="protein sequence ID" value="HHJ52496.1"/>
    <property type="molecule type" value="Genomic_DNA"/>
</dbReference>
<keyword evidence="5 9" id="KW-0547">Nucleotide-binding</keyword>
<comment type="similarity">
    <text evidence="1 9">Belongs to the guanylate kinase family.</text>
</comment>
<dbReference type="FunFam" id="3.30.63.10:FF:000002">
    <property type="entry name" value="Guanylate kinase 1"/>
    <property type="match status" value="1"/>
</dbReference>
<dbReference type="InterPro" id="IPR008144">
    <property type="entry name" value="Guanylate_kin-like_dom"/>
</dbReference>
<evidence type="ECO:0000256" key="2">
    <source>
        <dbReference type="ARBA" id="ARBA00012961"/>
    </source>
</evidence>
<comment type="function">
    <text evidence="9">Essential for recycling GMP and indirectly, cGMP.</text>
</comment>
<dbReference type="Pfam" id="PF00625">
    <property type="entry name" value="Guanylate_kin"/>
    <property type="match status" value="1"/>
</dbReference>
<feature type="domain" description="Guanylate kinase-like" evidence="10">
    <location>
        <begin position="6"/>
        <end position="185"/>
    </location>
</feature>
<evidence type="ECO:0000259" key="10">
    <source>
        <dbReference type="PROSITE" id="PS50052"/>
    </source>
</evidence>
<evidence type="ECO:0000256" key="4">
    <source>
        <dbReference type="ARBA" id="ARBA00022679"/>
    </source>
</evidence>
<dbReference type="GO" id="GO:0004385">
    <property type="term" value="F:GMP kinase activity"/>
    <property type="evidence" value="ECO:0007669"/>
    <property type="project" value="UniProtKB-UniRule"/>
</dbReference>
<keyword evidence="7 9" id="KW-0067">ATP-binding</keyword>
<evidence type="ECO:0000256" key="1">
    <source>
        <dbReference type="ARBA" id="ARBA00005790"/>
    </source>
</evidence>
<comment type="caution">
    <text evidence="11">The sequence shown here is derived from an EMBL/GenBank/DDBJ whole genome shotgun (WGS) entry which is preliminary data.</text>
</comment>
<evidence type="ECO:0000256" key="9">
    <source>
        <dbReference type="HAMAP-Rule" id="MF_00328"/>
    </source>
</evidence>
<dbReference type="InterPro" id="IPR020590">
    <property type="entry name" value="Guanylate_kinase_CS"/>
</dbReference>
<comment type="catalytic activity">
    <reaction evidence="9">
        <text>GMP + ATP = GDP + ADP</text>
        <dbReference type="Rhea" id="RHEA:20780"/>
        <dbReference type="ChEBI" id="CHEBI:30616"/>
        <dbReference type="ChEBI" id="CHEBI:58115"/>
        <dbReference type="ChEBI" id="CHEBI:58189"/>
        <dbReference type="ChEBI" id="CHEBI:456216"/>
        <dbReference type="EC" id="2.7.4.8"/>
    </reaction>
</comment>
<evidence type="ECO:0000256" key="6">
    <source>
        <dbReference type="ARBA" id="ARBA00022777"/>
    </source>
</evidence>
<dbReference type="PANTHER" id="PTHR23117">
    <property type="entry name" value="GUANYLATE KINASE-RELATED"/>
    <property type="match status" value="1"/>
</dbReference>
<keyword evidence="6 9" id="KW-0418">Kinase</keyword>
<comment type="subcellular location">
    <subcellularLocation>
        <location evidence="9">Cytoplasm</location>
    </subcellularLocation>
</comment>
<evidence type="ECO:0000256" key="8">
    <source>
        <dbReference type="ARBA" id="ARBA00030128"/>
    </source>
</evidence>
<evidence type="ECO:0000256" key="7">
    <source>
        <dbReference type="ARBA" id="ARBA00022840"/>
    </source>
</evidence>
<evidence type="ECO:0000256" key="3">
    <source>
        <dbReference type="ARBA" id="ARBA00016296"/>
    </source>
</evidence>
<gene>
    <name evidence="9" type="primary">gmk</name>
    <name evidence="11" type="ORF">ENJ89_04825</name>
</gene>
<dbReference type="PANTHER" id="PTHR23117:SF13">
    <property type="entry name" value="GUANYLATE KINASE"/>
    <property type="match status" value="1"/>
</dbReference>
<dbReference type="InterPro" id="IPR027417">
    <property type="entry name" value="P-loop_NTPase"/>
</dbReference>
<name>A0A7V5PNR3_CALAY</name>
<reference evidence="11" key="1">
    <citation type="journal article" date="2020" name="mSystems">
        <title>Genome- and Community-Level Interaction Insights into Carbon Utilization and Element Cycling Functions of Hydrothermarchaeota in Hydrothermal Sediment.</title>
        <authorList>
            <person name="Zhou Z."/>
            <person name="Liu Y."/>
            <person name="Xu W."/>
            <person name="Pan J."/>
            <person name="Luo Z.H."/>
            <person name="Li M."/>
        </authorList>
    </citation>
    <scope>NUCLEOTIDE SEQUENCE [LARGE SCALE GENOMIC DNA]</scope>
    <source>
        <strain evidence="11">HyVt-527</strain>
    </source>
</reference>
<dbReference type="PROSITE" id="PS00856">
    <property type="entry name" value="GUANYLATE_KINASE_1"/>
    <property type="match status" value="1"/>
</dbReference>
<dbReference type="InterPro" id="IPR017665">
    <property type="entry name" value="Guanylate_kinase"/>
</dbReference>
<dbReference type="GO" id="GO:0005829">
    <property type="term" value="C:cytosol"/>
    <property type="evidence" value="ECO:0007669"/>
    <property type="project" value="TreeGrafter"/>
</dbReference>
<protein>
    <recommendedName>
        <fullName evidence="3 9">Guanylate kinase</fullName>
        <ecNumber evidence="2 9">2.7.4.8</ecNumber>
    </recommendedName>
    <alternativeName>
        <fullName evidence="8 9">GMP kinase</fullName>
    </alternativeName>
</protein>
<dbReference type="CDD" id="cd00071">
    <property type="entry name" value="GMPK"/>
    <property type="match status" value="1"/>
</dbReference>
<dbReference type="InterPro" id="IPR008145">
    <property type="entry name" value="GK/Ca_channel_bsu"/>
</dbReference>
<dbReference type="SMART" id="SM00072">
    <property type="entry name" value="GuKc"/>
    <property type="match status" value="1"/>
</dbReference>
<dbReference type="EC" id="2.7.4.8" evidence="2 9"/>
<accession>A0A7V5PNR3</accession>
<feature type="binding site" evidence="9">
    <location>
        <begin position="13"/>
        <end position="20"/>
    </location>
    <ligand>
        <name>ATP</name>
        <dbReference type="ChEBI" id="CHEBI:30616"/>
    </ligand>
</feature>
<dbReference type="PROSITE" id="PS50052">
    <property type="entry name" value="GUANYLATE_KINASE_2"/>
    <property type="match status" value="1"/>
</dbReference>
<dbReference type="Gene3D" id="3.40.50.300">
    <property type="entry name" value="P-loop containing nucleotide triphosphate hydrolases"/>
    <property type="match status" value="1"/>
</dbReference>
<organism evidence="11">
    <name type="scientific">Caldithrix abyssi</name>
    <dbReference type="NCBI Taxonomy" id="187145"/>
    <lineage>
        <taxon>Bacteria</taxon>
        <taxon>Pseudomonadati</taxon>
        <taxon>Calditrichota</taxon>
        <taxon>Calditrichia</taxon>
        <taxon>Calditrichales</taxon>
        <taxon>Calditrichaceae</taxon>
        <taxon>Caldithrix</taxon>
    </lineage>
</organism>
<keyword evidence="4 9" id="KW-0808">Transferase</keyword>
<dbReference type="SUPFAM" id="SSF52540">
    <property type="entry name" value="P-loop containing nucleoside triphosphate hydrolases"/>
    <property type="match status" value="1"/>
</dbReference>
<evidence type="ECO:0000256" key="5">
    <source>
        <dbReference type="ARBA" id="ARBA00022741"/>
    </source>
</evidence>